<dbReference type="AlphaFoldDB" id="A0A8E2QVM3"/>
<comment type="caution">
    <text evidence="2">The sequence shown here is derived from an EMBL/GenBank/DDBJ whole genome shotgun (WGS) entry which is preliminary data.</text>
</comment>
<reference evidence="2 3" key="1">
    <citation type="submission" date="2017-11" db="EMBL/GenBank/DDBJ databases">
        <title>Genome sequence of Entomoplasma ellychniae ELCN-1 (ATCC 43707).</title>
        <authorList>
            <person name="Lo W.-S."/>
            <person name="Gasparich G.E."/>
            <person name="Kuo C.-H."/>
        </authorList>
    </citation>
    <scope>NUCLEOTIDE SEQUENCE [LARGE SCALE GENOMIC DNA]</scope>
    <source>
        <strain evidence="2 3">ELCN-1</strain>
    </source>
</reference>
<dbReference type="RefSeq" id="WP_104205660.1">
    <property type="nucleotide sequence ID" value="NZ_PHND01000001.1"/>
</dbReference>
<dbReference type="SUPFAM" id="SSF56112">
    <property type="entry name" value="Protein kinase-like (PK-like)"/>
    <property type="match status" value="1"/>
</dbReference>
<keyword evidence="2" id="KW-0808">Transferase</keyword>
<dbReference type="Pfam" id="PF01636">
    <property type="entry name" value="APH"/>
    <property type="match status" value="1"/>
</dbReference>
<dbReference type="Proteomes" id="UP000239010">
    <property type="component" value="Unassembled WGS sequence"/>
</dbReference>
<dbReference type="InterPro" id="IPR002575">
    <property type="entry name" value="Aminoglycoside_PTrfase"/>
</dbReference>
<protein>
    <submittedName>
        <fullName evidence="2">Choline kinase</fullName>
    </submittedName>
</protein>
<dbReference type="Gene3D" id="3.90.1200.10">
    <property type="match status" value="1"/>
</dbReference>
<feature type="domain" description="Aminoglycoside phosphotransferase" evidence="1">
    <location>
        <begin position="120"/>
        <end position="194"/>
    </location>
</feature>
<proteinExistence type="predicted"/>
<name>A0A8E2QVM3_9MOLU</name>
<evidence type="ECO:0000313" key="2">
    <source>
        <dbReference type="EMBL" id="PPE04511.1"/>
    </source>
</evidence>
<gene>
    <name evidence="2" type="ORF">EELLY_v1c01910</name>
</gene>
<keyword evidence="2" id="KW-0418">Kinase</keyword>
<organism evidence="2 3">
    <name type="scientific">Entomoplasma ellychniae</name>
    <dbReference type="NCBI Taxonomy" id="2114"/>
    <lineage>
        <taxon>Bacteria</taxon>
        <taxon>Bacillati</taxon>
        <taxon>Mycoplasmatota</taxon>
        <taxon>Mollicutes</taxon>
        <taxon>Entomoplasmatales</taxon>
        <taxon>Entomoplasmataceae</taxon>
        <taxon>Entomoplasma</taxon>
    </lineage>
</organism>
<evidence type="ECO:0000313" key="3">
    <source>
        <dbReference type="Proteomes" id="UP000239010"/>
    </source>
</evidence>
<dbReference type="InterPro" id="IPR011009">
    <property type="entry name" value="Kinase-like_dom_sf"/>
</dbReference>
<evidence type="ECO:0000259" key="1">
    <source>
        <dbReference type="Pfam" id="PF01636"/>
    </source>
</evidence>
<dbReference type="EMBL" id="PHND01000001">
    <property type="protein sequence ID" value="PPE04511.1"/>
    <property type="molecule type" value="Genomic_DNA"/>
</dbReference>
<accession>A0A8E2QVM3</accession>
<keyword evidence="3" id="KW-1185">Reference proteome</keyword>
<dbReference type="GO" id="GO:0016301">
    <property type="term" value="F:kinase activity"/>
    <property type="evidence" value="ECO:0007669"/>
    <property type="project" value="UniProtKB-KW"/>
</dbReference>
<sequence length="258" mass="30864">MNKNKILGLTNKINVKNNILYKESHIFCDDYLNRNNEIAIYDQLNKIKNKYVIIPFAYQKETLFTSQTLFFKNVKTLSQVNVCTNKMLTIINIIKNIHNLKLENIAVFKPLDFLMFFKSNVQKEIQQLKVFDSRIIKILNNYWDDGSYPVFSHNDLVLNNFINFKKGWKVIDFEYASYNHYLFDYASFISESLPVKKHDKFIELLNLTEKEKKKLSDLILFQNYLWSYWALYMFEKTNNSIFINIMNDKINALFKTRS</sequence>